<dbReference type="AlphaFoldDB" id="A0AA46Z8Y7"/>
<name>A0AA46Z8Y7_VIBPH</name>
<reference evidence="1" key="1">
    <citation type="submission" date="2022-05" db="EMBL/GenBank/DDBJ databases">
        <title>Megaplasmid of Vibrio parahaemolyticus.</title>
        <authorList>
            <person name="Strauch E."/>
            <person name="Borowiak M."/>
        </authorList>
    </citation>
    <scope>NUCLEOTIDE SEQUENCE</scope>
    <source>
        <strain evidence="1">16-VB00198</strain>
        <plasmid evidence="1">pVP-16-VB00198-1</plasmid>
    </source>
</reference>
<dbReference type="RefSeq" id="WP_264400351.1">
    <property type="nucleotide sequence ID" value="NZ_CP062152.1"/>
</dbReference>
<dbReference type="EMBL" id="CP097357">
    <property type="protein sequence ID" value="UYV30337.1"/>
    <property type="molecule type" value="Genomic_DNA"/>
</dbReference>
<keyword evidence="1" id="KW-0614">Plasmid</keyword>
<protein>
    <submittedName>
        <fullName evidence="1">Uncharacterized protein</fullName>
    </submittedName>
</protein>
<gene>
    <name evidence="1" type="ORF">M5598_25350</name>
</gene>
<accession>A0AA46Z8Y7</accession>
<organism evidence="1 2">
    <name type="scientific">Vibrio parahaemolyticus</name>
    <dbReference type="NCBI Taxonomy" id="670"/>
    <lineage>
        <taxon>Bacteria</taxon>
        <taxon>Pseudomonadati</taxon>
        <taxon>Pseudomonadota</taxon>
        <taxon>Gammaproteobacteria</taxon>
        <taxon>Vibrionales</taxon>
        <taxon>Vibrionaceae</taxon>
        <taxon>Vibrio</taxon>
    </lineage>
</organism>
<sequence length="131" mass="14511">MVESLVVSSLCSTYEIPSDIDKELMIEIGLSIQAALNDGFEASKTLHQPPIILTNNLIQKYGISLCLDNNLSNIVSKALCKAFMDGHAEGKGIRKFVDLTERSDDQYMNMIGRIIDTHAKPDHLAVLNYLT</sequence>
<proteinExistence type="predicted"/>
<evidence type="ECO:0000313" key="1">
    <source>
        <dbReference type="EMBL" id="UYV30337.1"/>
    </source>
</evidence>
<geneLocation type="plasmid" evidence="1 2">
    <name>pVP-16-VB00198-1</name>
</geneLocation>
<dbReference type="Proteomes" id="UP001163036">
    <property type="component" value="Plasmid pVP-16-VB00198-1"/>
</dbReference>
<evidence type="ECO:0000313" key="2">
    <source>
        <dbReference type="Proteomes" id="UP001163036"/>
    </source>
</evidence>